<reference evidence="2" key="2">
    <citation type="submission" date="2021-09" db="EMBL/GenBank/DDBJ databases">
        <authorList>
            <person name="Jia N."/>
            <person name="Wang J."/>
            <person name="Shi W."/>
            <person name="Du L."/>
            <person name="Sun Y."/>
            <person name="Zhan W."/>
            <person name="Jiang J."/>
            <person name="Wang Q."/>
            <person name="Zhang B."/>
            <person name="Ji P."/>
            <person name="Sakyi L.B."/>
            <person name="Cui X."/>
            <person name="Yuan T."/>
            <person name="Jiang B."/>
            <person name="Yang W."/>
            <person name="Lam T.T.-Y."/>
            <person name="Chang Q."/>
            <person name="Ding S."/>
            <person name="Wang X."/>
            <person name="Zhu J."/>
            <person name="Ruan X."/>
            <person name="Zhao L."/>
            <person name="Wei J."/>
            <person name="Que T."/>
            <person name="Du C."/>
            <person name="Cheng J."/>
            <person name="Dai P."/>
            <person name="Han X."/>
            <person name="Huang E."/>
            <person name="Gao Y."/>
            <person name="Liu J."/>
            <person name="Shao H."/>
            <person name="Ye R."/>
            <person name="Li L."/>
            <person name="Wei W."/>
            <person name="Wang X."/>
            <person name="Wang C."/>
            <person name="Huo Q."/>
            <person name="Li W."/>
            <person name="Guo W."/>
            <person name="Chen H."/>
            <person name="Chen S."/>
            <person name="Zhou L."/>
            <person name="Zhou L."/>
            <person name="Ni X."/>
            <person name="Tian J."/>
            <person name="Zhou Y."/>
            <person name="Sheng Y."/>
            <person name="Liu T."/>
            <person name="Pan Y."/>
            <person name="Xia L."/>
            <person name="Li J."/>
            <person name="Zhao F."/>
            <person name="Cao W."/>
        </authorList>
    </citation>
    <scope>NUCLEOTIDE SEQUENCE</scope>
    <source>
        <strain evidence="2">Rsan-2018</strain>
        <tissue evidence="2">Larvae</tissue>
    </source>
</reference>
<feature type="compositionally biased region" description="Polar residues" evidence="1">
    <location>
        <begin position="91"/>
        <end position="104"/>
    </location>
</feature>
<gene>
    <name evidence="2" type="ORF">HPB52_017670</name>
</gene>
<reference evidence="2" key="1">
    <citation type="journal article" date="2020" name="Cell">
        <title>Large-Scale Comparative Analyses of Tick Genomes Elucidate Their Genetic Diversity and Vector Capacities.</title>
        <authorList>
            <consortium name="Tick Genome and Microbiome Consortium (TIGMIC)"/>
            <person name="Jia N."/>
            <person name="Wang J."/>
            <person name="Shi W."/>
            <person name="Du L."/>
            <person name="Sun Y."/>
            <person name="Zhan W."/>
            <person name="Jiang J.F."/>
            <person name="Wang Q."/>
            <person name="Zhang B."/>
            <person name="Ji P."/>
            <person name="Bell-Sakyi L."/>
            <person name="Cui X.M."/>
            <person name="Yuan T.T."/>
            <person name="Jiang B.G."/>
            <person name="Yang W.F."/>
            <person name="Lam T.T."/>
            <person name="Chang Q.C."/>
            <person name="Ding S.J."/>
            <person name="Wang X.J."/>
            <person name="Zhu J.G."/>
            <person name="Ruan X.D."/>
            <person name="Zhao L."/>
            <person name="Wei J.T."/>
            <person name="Ye R.Z."/>
            <person name="Que T.C."/>
            <person name="Du C.H."/>
            <person name="Zhou Y.H."/>
            <person name="Cheng J.X."/>
            <person name="Dai P.F."/>
            <person name="Guo W.B."/>
            <person name="Han X.H."/>
            <person name="Huang E.J."/>
            <person name="Li L.F."/>
            <person name="Wei W."/>
            <person name="Gao Y.C."/>
            <person name="Liu J.Z."/>
            <person name="Shao H.Z."/>
            <person name="Wang X."/>
            <person name="Wang C.C."/>
            <person name="Yang T.C."/>
            <person name="Huo Q.B."/>
            <person name="Li W."/>
            <person name="Chen H.Y."/>
            <person name="Chen S.E."/>
            <person name="Zhou L.G."/>
            <person name="Ni X.B."/>
            <person name="Tian J.H."/>
            <person name="Sheng Y."/>
            <person name="Liu T."/>
            <person name="Pan Y.S."/>
            <person name="Xia L.Y."/>
            <person name="Li J."/>
            <person name="Zhao F."/>
            <person name="Cao W.C."/>
        </authorList>
    </citation>
    <scope>NUCLEOTIDE SEQUENCE</scope>
    <source>
        <strain evidence="2">Rsan-2018</strain>
    </source>
</reference>
<accession>A0A9D4Q1E3</accession>
<evidence type="ECO:0000313" key="3">
    <source>
        <dbReference type="Proteomes" id="UP000821837"/>
    </source>
</evidence>
<keyword evidence="3" id="KW-1185">Reference proteome</keyword>
<dbReference type="Proteomes" id="UP000821837">
    <property type="component" value="Chromosome 3"/>
</dbReference>
<protein>
    <submittedName>
        <fullName evidence="2">Uncharacterized protein</fullName>
    </submittedName>
</protein>
<evidence type="ECO:0000256" key="1">
    <source>
        <dbReference type="SAM" id="MobiDB-lite"/>
    </source>
</evidence>
<evidence type="ECO:0000313" key="2">
    <source>
        <dbReference type="EMBL" id="KAH7962723.1"/>
    </source>
</evidence>
<dbReference type="EMBL" id="JABSTV010001249">
    <property type="protein sequence ID" value="KAH7962723.1"/>
    <property type="molecule type" value="Genomic_DNA"/>
</dbReference>
<comment type="caution">
    <text evidence="2">The sequence shown here is derived from an EMBL/GenBank/DDBJ whole genome shotgun (WGS) entry which is preliminary data.</text>
</comment>
<feature type="region of interest" description="Disordered" evidence="1">
    <location>
        <begin position="1"/>
        <end position="52"/>
    </location>
</feature>
<name>A0A9D4Q1E3_RHISA</name>
<sequence length="104" mass="10801">MYAQRYVSSLPRYSLSAPSLGSSSPAPVTRPGCTNTPIDSLGVQHSESSSPTTSLLLQMWGYDQAHAPSSSGRAVDLHPTSPTRPGHLNGCASSPTCSSSVGRL</sequence>
<dbReference type="AlphaFoldDB" id="A0A9D4Q1E3"/>
<proteinExistence type="predicted"/>
<organism evidence="2 3">
    <name type="scientific">Rhipicephalus sanguineus</name>
    <name type="common">Brown dog tick</name>
    <name type="synonym">Ixodes sanguineus</name>
    <dbReference type="NCBI Taxonomy" id="34632"/>
    <lineage>
        <taxon>Eukaryota</taxon>
        <taxon>Metazoa</taxon>
        <taxon>Ecdysozoa</taxon>
        <taxon>Arthropoda</taxon>
        <taxon>Chelicerata</taxon>
        <taxon>Arachnida</taxon>
        <taxon>Acari</taxon>
        <taxon>Parasitiformes</taxon>
        <taxon>Ixodida</taxon>
        <taxon>Ixodoidea</taxon>
        <taxon>Ixodidae</taxon>
        <taxon>Rhipicephalinae</taxon>
        <taxon>Rhipicephalus</taxon>
        <taxon>Rhipicephalus</taxon>
    </lineage>
</organism>
<feature type="region of interest" description="Disordered" evidence="1">
    <location>
        <begin position="66"/>
        <end position="104"/>
    </location>
</feature>
<feature type="compositionally biased region" description="Low complexity" evidence="1">
    <location>
        <begin position="14"/>
        <end position="27"/>
    </location>
</feature>